<dbReference type="InterPro" id="IPR009057">
    <property type="entry name" value="Homeodomain-like_sf"/>
</dbReference>
<dbReference type="PROSITE" id="PS51294">
    <property type="entry name" value="HTH_MYB"/>
    <property type="match status" value="2"/>
</dbReference>
<protein>
    <recommendedName>
        <fullName evidence="10">Myb-like DNA-binding domain containing protein</fullName>
    </recommendedName>
</protein>
<dbReference type="GO" id="GO:0001006">
    <property type="term" value="F:RNA polymerase III type 3 promoter sequence-specific DNA binding"/>
    <property type="evidence" value="ECO:0007669"/>
    <property type="project" value="TreeGrafter"/>
</dbReference>
<comment type="caution">
    <text evidence="8">The sequence shown here is derived from an EMBL/GenBank/DDBJ whole genome shotgun (WGS) entry which is preliminary data.</text>
</comment>
<dbReference type="RefSeq" id="XP_068356586.1">
    <property type="nucleotide sequence ID" value="XM_068493247.1"/>
</dbReference>
<dbReference type="PROSITE" id="PS50090">
    <property type="entry name" value="MYB_LIKE"/>
    <property type="match status" value="2"/>
</dbReference>
<dbReference type="InterPro" id="IPR017930">
    <property type="entry name" value="Myb_dom"/>
</dbReference>
<keyword evidence="1" id="KW-0677">Repeat</keyword>
<dbReference type="AlphaFoldDB" id="A0A1J4JXP4"/>
<feature type="domain" description="Myb-like" evidence="6">
    <location>
        <begin position="8"/>
        <end position="59"/>
    </location>
</feature>
<evidence type="ECO:0000256" key="5">
    <source>
        <dbReference type="ARBA" id="ARBA00023242"/>
    </source>
</evidence>
<gene>
    <name evidence="8" type="ORF">TRFO_06697</name>
</gene>
<dbReference type="SUPFAM" id="SSF46689">
    <property type="entry name" value="Homeodomain-like"/>
    <property type="match status" value="1"/>
</dbReference>
<dbReference type="SMART" id="SM00717">
    <property type="entry name" value="SANT"/>
    <property type="match status" value="2"/>
</dbReference>
<keyword evidence="5" id="KW-0539">Nucleus</keyword>
<evidence type="ECO:0000256" key="4">
    <source>
        <dbReference type="ARBA" id="ARBA00023163"/>
    </source>
</evidence>
<dbReference type="Pfam" id="PF00249">
    <property type="entry name" value="Myb_DNA-binding"/>
    <property type="match status" value="2"/>
</dbReference>
<accession>A0A1J4JXP4</accession>
<keyword evidence="2" id="KW-0805">Transcription regulation</keyword>
<dbReference type="CDD" id="cd00167">
    <property type="entry name" value="SANT"/>
    <property type="match status" value="2"/>
</dbReference>
<dbReference type="GO" id="GO:0042795">
    <property type="term" value="P:snRNA transcription by RNA polymerase II"/>
    <property type="evidence" value="ECO:0007669"/>
    <property type="project" value="TreeGrafter"/>
</dbReference>
<reference evidence="8" key="1">
    <citation type="submission" date="2016-10" db="EMBL/GenBank/DDBJ databases">
        <authorList>
            <person name="Benchimol M."/>
            <person name="Almeida L.G."/>
            <person name="Vasconcelos A.T."/>
            <person name="Perreira-Neves A."/>
            <person name="Rosa I.A."/>
            <person name="Tasca T."/>
            <person name="Bogo M.R."/>
            <person name="de Souza W."/>
        </authorList>
    </citation>
    <scope>NUCLEOTIDE SEQUENCE [LARGE SCALE GENOMIC DNA]</scope>
    <source>
        <strain evidence="8">K</strain>
    </source>
</reference>
<dbReference type="Gene3D" id="1.10.10.60">
    <property type="entry name" value="Homeodomain-like"/>
    <property type="match status" value="2"/>
</dbReference>
<evidence type="ECO:0000313" key="8">
    <source>
        <dbReference type="EMBL" id="OHT03450.1"/>
    </source>
</evidence>
<dbReference type="EMBL" id="MLAK01000827">
    <property type="protein sequence ID" value="OHT03450.1"/>
    <property type="molecule type" value="Genomic_DNA"/>
</dbReference>
<organism evidence="8 9">
    <name type="scientific">Tritrichomonas foetus</name>
    <dbReference type="NCBI Taxonomy" id="1144522"/>
    <lineage>
        <taxon>Eukaryota</taxon>
        <taxon>Metamonada</taxon>
        <taxon>Parabasalia</taxon>
        <taxon>Tritrichomonadida</taxon>
        <taxon>Tritrichomonadidae</taxon>
        <taxon>Tritrichomonas</taxon>
    </lineage>
</organism>
<evidence type="ECO:0000256" key="1">
    <source>
        <dbReference type="ARBA" id="ARBA00022737"/>
    </source>
</evidence>
<evidence type="ECO:0000259" key="6">
    <source>
        <dbReference type="PROSITE" id="PS50090"/>
    </source>
</evidence>
<sequence>MKAQSPNSTTHKKAKFTPEEDAILCDLVAIHGDNDWNKIAAAMEGRNTRQCRERWRHYLSPEVSTQPFTEAEDALLQEKYNEFGHQWKKIASFFTNRTDITVKNRWLFLNRQLQRNLKMLTEKSSFCCCPKCKNNIRSPMCTYCIICNNYYCCPTCGNCIKCNNTNLLNTCRNNSLITNNNRLNNQYCKNSVVQDYRHYSCQNSNLPTTPLFGSYSYMNCLKQVKMNNNGNYAFYKGNNTSSKNCVHLSRIQRKNTIVCKSLKDTIKKEKDTDSLDDWAEDISNHAWDDCGLNLSFEVPTNCCY</sequence>
<dbReference type="GO" id="GO:0042796">
    <property type="term" value="P:snRNA transcription by RNA polymerase III"/>
    <property type="evidence" value="ECO:0007669"/>
    <property type="project" value="TreeGrafter"/>
</dbReference>
<evidence type="ECO:0000259" key="7">
    <source>
        <dbReference type="PROSITE" id="PS51294"/>
    </source>
</evidence>
<keyword evidence="4" id="KW-0804">Transcription</keyword>
<evidence type="ECO:0000256" key="2">
    <source>
        <dbReference type="ARBA" id="ARBA00023015"/>
    </source>
</evidence>
<dbReference type="PANTHER" id="PTHR46621">
    <property type="entry name" value="SNRNA-ACTIVATING PROTEIN COMPLEX SUBUNIT 4"/>
    <property type="match status" value="1"/>
</dbReference>
<dbReference type="GO" id="GO:0019185">
    <property type="term" value="C:snRNA-activating protein complex"/>
    <property type="evidence" value="ECO:0007669"/>
    <property type="project" value="TreeGrafter"/>
</dbReference>
<feature type="domain" description="Myb-like" evidence="6">
    <location>
        <begin position="60"/>
        <end position="106"/>
    </location>
</feature>
<dbReference type="GO" id="GO:0000978">
    <property type="term" value="F:RNA polymerase II cis-regulatory region sequence-specific DNA binding"/>
    <property type="evidence" value="ECO:0007669"/>
    <property type="project" value="TreeGrafter"/>
</dbReference>
<dbReference type="GeneID" id="94827951"/>
<dbReference type="OrthoDB" id="2143914at2759"/>
<evidence type="ECO:0000313" key="9">
    <source>
        <dbReference type="Proteomes" id="UP000179807"/>
    </source>
</evidence>
<evidence type="ECO:0008006" key="10">
    <source>
        <dbReference type="Google" id="ProtNLM"/>
    </source>
</evidence>
<keyword evidence="3" id="KW-0238">DNA-binding</keyword>
<dbReference type="FunFam" id="1.10.10.60:FF:000010">
    <property type="entry name" value="Transcriptional activator Myb isoform A"/>
    <property type="match status" value="1"/>
</dbReference>
<dbReference type="InterPro" id="IPR001005">
    <property type="entry name" value="SANT/Myb"/>
</dbReference>
<feature type="domain" description="HTH myb-type" evidence="7">
    <location>
        <begin position="66"/>
        <end position="113"/>
    </location>
</feature>
<dbReference type="PANTHER" id="PTHR46621:SF1">
    <property type="entry name" value="SNRNA-ACTIVATING PROTEIN COMPLEX SUBUNIT 4"/>
    <property type="match status" value="1"/>
</dbReference>
<dbReference type="VEuPathDB" id="TrichDB:TRFO_06697"/>
<proteinExistence type="predicted"/>
<feature type="domain" description="HTH myb-type" evidence="7">
    <location>
        <begin position="8"/>
        <end position="63"/>
    </location>
</feature>
<keyword evidence="9" id="KW-1185">Reference proteome</keyword>
<evidence type="ECO:0000256" key="3">
    <source>
        <dbReference type="ARBA" id="ARBA00023125"/>
    </source>
</evidence>
<dbReference type="InterPro" id="IPR051575">
    <property type="entry name" value="Myb-like_DNA-bd"/>
</dbReference>
<name>A0A1J4JXP4_9EUKA</name>
<dbReference type="Proteomes" id="UP000179807">
    <property type="component" value="Unassembled WGS sequence"/>
</dbReference>